<protein>
    <submittedName>
        <fullName evidence="3">Uncharacterized protein</fullName>
    </submittedName>
</protein>
<dbReference type="PROSITE" id="PS51257">
    <property type="entry name" value="PROKAR_LIPOPROTEIN"/>
    <property type="match status" value="1"/>
</dbReference>
<dbReference type="Proteomes" id="UP000321456">
    <property type="component" value="Unassembled WGS sequence"/>
</dbReference>
<keyword evidence="4" id="KW-1185">Reference proteome</keyword>
<feature type="region of interest" description="Disordered" evidence="1">
    <location>
        <begin position="30"/>
        <end position="61"/>
    </location>
</feature>
<dbReference type="RefSeq" id="WP_147744525.1">
    <property type="nucleotide sequence ID" value="NZ_VRUR01000002.1"/>
</dbReference>
<dbReference type="AlphaFoldDB" id="A0A5C8V360"/>
<evidence type="ECO:0000313" key="3">
    <source>
        <dbReference type="EMBL" id="TXN35751.1"/>
    </source>
</evidence>
<evidence type="ECO:0000256" key="2">
    <source>
        <dbReference type="SAM" id="SignalP"/>
    </source>
</evidence>
<sequence>MHNLKSCIHLFSFLFLSILVLSCSKEEDVIDDSSQDDTDMTDPNDQTPDNPDNPDNTNPPETLVLETGFTIDEERAFTNLVLSESEYNKFLIDEGDMQMVSNKVYEHFNDEFDFIIILNVEDSQPDGLYFGLSTPAQSDIQGLGRNIWDNTNAFGSAGKLKTVIHMPRAEYIRNGPFLHEIQHYWSNHGLIPTTAGGHWGYSSAGGQLGGFDEVEDLGGNTYRGLVDGEVGFGTVANGGNSVPYSNLELYAMGLIDASDLEAVTVAENPSSTSEFGVFTADGLTVLTPEDIINENGPRVPSSENAQTAFKALVVVLSTGDVPQDKIDALNSNLENFAAQGDPDNSWGNLFNFWKATLGKATFDFEIANEYLK</sequence>
<evidence type="ECO:0000313" key="4">
    <source>
        <dbReference type="Proteomes" id="UP000321456"/>
    </source>
</evidence>
<name>A0A5C8V360_9FLAO</name>
<gene>
    <name evidence="3" type="ORF">FVB32_14360</name>
</gene>
<feature type="compositionally biased region" description="Acidic residues" evidence="1">
    <location>
        <begin position="30"/>
        <end position="42"/>
    </location>
</feature>
<evidence type="ECO:0000256" key="1">
    <source>
        <dbReference type="SAM" id="MobiDB-lite"/>
    </source>
</evidence>
<feature type="chain" id="PRO_5023031371" evidence="2">
    <location>
        <begin position="23"/>
        <end position="372"/>
    </location>
</feature>
<reference evidence="3 4" key="1">
    <citation type="submission" date="2019-08" db="EMBL/GenBank/DDBJ databases">
        <title>Professor.</title>
        <authorList>
            <person name="Park J.S."/>
        </authorList>
    </citation>
    <scope>NUCLEOTIDE SEQUENCE [LARGE SCALE GENOMIC DNA]</scope>
    <source>
        <strain evidence="3 4">176CP5-101</strain>
    </source>
</reference>
<dbReference type="EMBL" id="VRUR01000002">
    <property type="protein sequence ID" value="TXN35751.1"/>
    <property type="molecule type" value="Genomic_DNA"/>
</dbReference>
<accession>A0A5C8V360</accession>
<proteinExistence type="predicted"/>
<feature type="compositionally biased region" description="Low complexity" evidence="1">
    <location>
        <begin position="43"/>
        <end position="61"/>
    </location>
</feature>
<organism evidence="3 4">
    <name type="scientific">Flagellimonas hymeniacidonis</name>
    <dbReference type="NCBI Taxonomy" id="2603628"/>
    <lineage>
        <taxon>Bacteria</taxon>
        <taxon>Pseudomonadati</taxon>
        <taxon>Bacteroidota</taxon>
        <taxon>Flavobacteriia</taxon>
        <taxon>Flavobacteriales</taxon>
        <taxon>Flavobacteriaceae</taxon>
        <taxon>Flagellimonas</taxon>
    </lineage>
</organism>
<comment type="caution">
    <text evidence="3">The sequence shown here is derived from an EMBL/GenBank/DDBJ whole genome shotgun (WGS) entry which is preliminary data.</text>
</comment>
<keyword evidence="2" id="KW-0732">Signal</keyword>
<feature type="signal peptide" evidence="2">
    <location>
        <begin position="1"/>
        <end position="22"/>
    </location>
</feature>